<dbReference type="InterPro" id="IPR051449">
    <property type="entry name" value="ABC-2_transporter_component"/>
</dbReference>
<keyword evidence="9" id="KW-1185">Reference proteome</keyword>
<feature type="transmembrane region" description="Helical" evidence="6">
    <location>
        <begin position="224"/>
        <end position="247"/>
    </location>
</feature>
<feature type="transmembrane region" description="Helical" evidence="6">
    <location>
        <begin position="345"/>
        <end position="368"/>
    </location>
</feature>
<name>A0ABQ1YPU6_9BACL</name>
<dbReference type="PANTHER" id="PTHR30294:SF48">
    <property type="entry name" value="LINEARMYCIN RESISTANCE PERMEASE PROTEIN LNRM"/>
    <property type="match status" value="1"/>
</dbReference>
<keyword evidence="5 6" id="KW-0472">Membrane</keyword>
<keyword evidence="3 6" id="KW-0812">Transmembrane</keyword>
<feature type="transmembrane region" description="Helical" evidence="6">
    <location>
        <begin position="181"/>
        <end position="203"/>
    </location>
</feature>
<dbReference type="PANTHER" id="PTHR30294">
    <property type="entry name" value="MEMBRANE COMPONENT OF ABC TRANSPORTER YHHJ-RELATED"/>
    <property type="match status" value="1"/>
</dbReference>
<evidence type="ECO:0000256" key="6">
    <source>
        <dbReference type="SAM" id="Phobius"/>
    </source>
</evidence>
<proteinExistence type="predicted"/>
<evidence type="ECO:0000256" key="3">
    <source>
        <dbReference type="ARBA" id="ARBA00022692"/>
    </source>
</evidence>
<evidence type="ECO:0000256" key="5">
    <source>
        <dbReference type="ARBA" id="ARBA00023136"/>
    </source>
</evidence>
<dbReference type="RefSeq" id="WP_188541255.1">
    <property type="nucleotide sequence ID" value="NZ_BMFT01000002.1"/>
</dbReference>
<feature type="transmembrane region" description="Helical" evidence="6">
    <location>
        <begin position="291"/>
        <end position="309"/>
    </location>
</feature>
<comment type="subcellular location">
    <subcellularLocation>
        <location evidence="1">Cell membrane</location>
        <topology evidence="1">Multi-pass membrane protein</topology>
    </subcellularLocation>
</comment>
<comment type="caution">
    <text evidence="8">The sequence shown here is derived from an EMBL/GenBank/DDBJ whole genome shotgun (WGS) entry which is preliminary data.</text>
</comment>
<keyword evidence="4 6" id="KW-1133">Transmembrane helix</keyword>
<evidence type="ECO:0000313" key="8">
    <source>
        <dbReference type="EMBL" id="GGH32073.1"/>
    </source>
</evidence>
<evidence type="ECO:0000256" key="2">
    <source>
        <dbReference type="ARBA" id="ARBA00022475"/>
    </source>
</evidence>
<evidence type="ECO:0000256" key="1">
    <source>
        <dbReference type="ARBA" id="ARBA00004651"/>
    </source>
</evidence>
<organism evidence="8 9">
    <name type="scientific">Paenibacillus segetis</name>
    <dbReference type="NCBI Taxonomy" id="1325360"/>
    <lineage>
        <taxon>Bacteria</taxon>
        <taxon>Bacillati</taxon>
        <taxon>Bacillota</taxon>
        <taxon>Bacilli</taxon>
        <taxon>Bacillales</taxon>
        <taxon>Paenibacillaceae</taxon>
        <taxon>Paenibacillus</taxon>
    </lineage>
</organism>
<keyword evidence="2" id="KW-1003">Cell membrane</keyword>
<feature type="transmembrane region" description="Helical" evidence="6">
    <location>
        <begin position="259"/>
        <end position="284"/>
    </location>
</feature>
<dbReference type="InterPro" id="IPR013525">
    <property type="entry name" value="ABC2_TM"/>
</dbReference>
<evidence type="ECO:0000256" key="4">
    <source>
        <dbReference type="ARBA" id="ARBA00022989"/>
    </source>
</evidence>
<accession>A0ABQ1YPU6</accession>
<sequence length="374" mass="40651">MNIISIALKEIKQDFRDLRTLLLMLAFPIVLMLILGSTLSNAFSNNVDLGELKVLVNDTSGNGQLSQAFTAFTKEMDKVGMKFDTLKPGMDGSREVEQGRYVDYVELKESGISLYGSSRNTIESNIVQGMLTSFTDKYNAAVAVAQIEPTKVEMVFASGNGHEYIKETSINADRLPGALDYYALVMTVMVAMWSAMSAARLIQSEVKQGTAFRLITAPVSKGEIFTGKVLGSIMINMLCILVIILFSKYVFQAYWGTHLGIVLLVLLSLVIMAISFGLAGGYLLKSGANGMMMLIVQLASIFGGAYFPIGDDTGVGIMSKIIQLSPIRVANHALTQVIYGDTLSAAWPVIGLNMTLSVLFIGVSIIMMKRREGL</sequence>
<dbReference type="Proteomes" id="UP000659344">
    <property type="component" value="Unassembled WGS sequence"/>
</dbReference>
<protein>
    <submittedName>
        <fullName evidence="8">ABC transporter permease</fullName>
    </submittedName>
</protein>
<feature type="domain" description="ABC-2 type transporter transmembrane" evidence="7">
    <location>
        <begin position="20"/>
        <end position="365"/>
    </location>
</feature>
<gene>
    <name evidence="8" type="ORF">GCM10008013_36230</name>
</gene>
<dbReference type="EMBL" id="BMFT01000002">
    <property type="protein sequence ID" value="GGH32073.1"/>
    <property type="molecule type" value="Genomic_DNA"/>
</dbReference>
<evidence type="ECO:0000313" key="9">
    <source>
        <dbReference type="Proteomes" id="UP000659344"/>
    </source>
</evidence>
<feature type="transmembrane region" description="Helical" evidence="6">
    <location>
        <begin position="21"/>
        <end position="43"/>
    </location>
</feature>
<reference evidence="9" key="1">
    <citation type="journal article" date="2019" name="Int. J. Syst. Evol. Microbiol.">
        <title>The Global Catalogue of Microorganisms (GCM) 10K type strain sequencing project: providing services to taxonomists for standard genome sequencing and annotation.</title>
        <authorList>
            <consortium name="The Broad Institute Genomics Platform"/>
            <consortium name="The Broad Institute Genome Sequencing Center for Infectious Disease"/>
            <person name="Wu L."/>
            <person name="Ma J."/>
        </authorList>
    </citation>
    <scope>NUCLEOTIDE SEQUENCE [LARGE SCALE GENOMIC DNA]</scope>
    <source>
        <strain evidence="9">CGMCC 1.12769</strain>
    </source>
</reference>
<evidence type="ECO:0000259" key="7">
    <source>
        <dbReference type="Pfam" id="PF12698"/>
    </source>
</evidence>
<dbReference type="Pfam" id="PF12698">
    <property type="entry name" value="ABC2_membrane_3"/>
    <property type="match status" value="1"/>
</dbReference>